<dbReference type="RefSeq" id="WP_124973452.1">
    <property type="nucleotide sequence ID" value="NZ_RQVS01000014.1"/>
</dbReference>
<dbReference type="Proteomes" id="UP000274391">
    <property type="component" value="Unassembled WGS sequence"/>
</dbReference>
<reference evidence="1 2" key="1">
    <citation type="submission" date="2018-11" db="EMBL/GenBank/DDBJ databases">
        <title>YIM 102482-1 draft genome.</title>
        <authorList>
            <person name="Li G."/>
            <person name="Jiang Y."/>
        </authorList>
    </citation>
    <scope>NUCLEOTIDE SEQUENCE [LARGE SCALE GENOMIC DNA]</scope>
    <source>
        <strain evidence="1 2">YIM 102482-1</strain>
    </source>
</reference>
<gene>
    <name evidence="1" type="ORF">EG850_11060</name>
</gene>
<sequence length="110" mass="12756">MSDLIERLVDQRDTYRSHQEHYWADTLAEAVHALERYYAMLDRREYAVARPASMPDMSGRERYTLIVGATFPTWEQADNARRRVPALRDSPTVIVSRIAPGSDWGEDDDQ</sequence>
<accession>A0A3P3VUB2</accession>
<proteinExistence type="predicted"/>
<protein>
    <submittedName>
        <fullName evidence="1">Uncharacterized protein</fullName>
    </submittedName>
</protein>
<evidence type="ECO:0000313" key="2">
    <source>
        <dbReference type="Proteomes" id="UP000274391"/>
    </source>
</evidence>
<dbReference type="AlphaFoldDB" id="A0A3P3VUB2"/>
<keyword evidence="2" id="KW-1185">Reference proteome</keyword>
<comment type="caution">
    <text evidence="1">The sequence shown here is derived from an EMBL/GenBank/DDBJ whole genome shotgun (WGS) entry which is preliminary data.</text>
</comment>
<name>A0A3P3VUB2_9MICO</name>
<dbReference type="EMBL" id="RQVS01000014">
    <property type="protein sequence ID" value="RRJ85917.1"/>
    <property type="molecule type" value="Genomic_DNA"/>
</dbReference>
<evidence type="ECO:0000313" key="1">
    <source>
        <dbReference type="EMBL" id="RRJ85917.1"/>
    </source>
</evidence>
<organism evidence="1 2">
    <name type="scientific">Gulosibacter macacae</name>
    <dbReference type="NCBI Taxonomy" id="2488791"/>
    <lineage>
        <taxon>Bacteria</taxon>
        <taxon>Bacillati</taxon>
        <taxon>Actinomycetota</taxon>
        <taxon>Actinomycetes</taxon>
        <taxon>Micrococcales</taxon>
        <taxon>Microbacteriaceae</taxon>
        <taxon>Gulosibacter</taxon>
    </lineage>
</organism>